<accession>A0ABX8B9Q2</accession>
<keyword evidence="1 11" id="KW-0479">Metal-binding</keyword>
<dbReference type="HAMAP" id="MF_01498">
    <property type="entry name" value="RadA_bact"/>
    <property type="match status" value="1"/>
</dbReference>
<comment type="similarity">
    <text evidence="11 13">Belongs to the RecA family. RadA subfamily.</text>
</comment>
<evidence type="ECO:0000313" key="15">
    <source>
        <dbReference type="EMBL" id="QUW02399.1"/>
    </source>
</evidence>
<dbReference type="InterPro" id="IPR027417">
    <property type="entry name" value="P-loop_NTPase"/>
</dbReference>
<evidence type="ECO:0000256" key="3">
    <source>
        <dbReference type="ARBA" id="ARBA00022763"/>
    </source>
</evidence>
<evidence type="ECO:0000256" key="6">
    <source>
        <dbReference type="ARBA" id="ARBA00022833"/>
    </source>
</evidence>
<dbReference type="InterPro" id="IPR020568">
    <property type="entry name" value="Ribosomal_Su5_D2-typ_SF"/>
</dbReference>
<name>A0ABX8B9Q2_9BACT</name>
<comment type="function">
    <text evidence="13">DNA-dependent ATPase involved in processing of recombination intermediates, plays a role in repairing DNA breaks. Stimulates the branch migration of RecA-mediated strand transfer reactions, allowing the 3' invading strand to extend heteroduplex DNA faster. Binds ssDNA in the presence of ADP but not other nucleotides, has ATPase activity that is stimulated by ssDNA and various branched DNA structures, but inhibited by SSB. Does not have RecA's homology-searching function.</text>
</comment>
<keyword evidence="6 13" id="KW-0862">Zinc</keyword>
<organism evidence="15 16">
    <name type="scientific">Chloracidobacterium validum</name>
    <dbReference type="NCBI Taxonomy" id="2821543"/>
    <lineage>
        <taxon>Bacteria</taxon>
        <taxon>Pseudomonadati</taxon>
        <taxon>Acidobacteriota</taxon>
        <taxon>Terriglobia</taxon>
        <taxon>Terriglobales</taxon>
        <taxon>Acidobacteriaceae</taxon>
        <taxon>Chloracidobacterium</taxon>
    </lineage>
</organism>
<dbReference type="Proteomes" id="UP000676506">
    <property type="component" value="Chromosome 1"/>
</dbReference>
<dbReference type="SUPFAM" id="SSF54211">
    <property type="entry name" value="Ribosomal protein S5 domain 2-like"/>
    <property type="match status" value="1"/>
</dbReference>
<evidence type="ECO:0000256" key="1">
    <source>
        <dbReference type="ARBA" id="ARBA00022723"/>
    </source>
</evidence>
<dbReference type="InterPro" id="IPR014721">
    <property type="entry name" value="Ribsml_uS5_D2-typ_fold_subgr"/>
</dbReference>
<dbReference type="InterPro" id="IPR020588">
    <property type="entry name" value="RecA_ATP-bd"/>
</dbReference>
<dbReference type="InterPro" id="IPR003593">
    <property type="entry name" value="AAA+_ATPase"/>
</dbReference>
<evidence type="ECO:0000256" key="2">
    <source>
        <dbReference type="ARBA" id="ARBA00022741"/>
    </source>
</evidence>
<dbReference type="Gene3D" id="3.40.50.300">
    <property type="entry name" value="P-loop containing nucleotide triphosphate hydrolases"/>
    <property type="match status" value="1"/>
</dbReference>
<keyword evidence="7 11" id="KW-0067">ATP-binding</keyword>
<feature type="domain" description="RecA family profile 1" evidence="14">
    <location>
        <begin position="76"/>
        <end position="225"/>
    </location>
</feature>
<dbReference type="InterPro" id="IPR004504">
    <property type="entry name" value="DNA_repair_RadA"/>
</dbReference>
<evidence type="ECO:0000313" key="16">
    <source>
        <dbReference type="Proteomes" id="UP000676506"/>
    </source>
</evidence>
<keyword evidence="8 11" id="KW-0346">Stress response</keyword>
<dbReference type="Pfam" id="PF13481">
    <property type="entry name" value="AAA_25"/>
    <property type="match status" value="1"/>
</dbReference>
<keyword evidence="4 13" id="KW-0863">Zinc-finger</keyword>
<dbReference type="InterPro" id="IPR041166">
    <property type="entry name" value="Rubredoxin_2"/>
</dbReference>
<keyword evidence="3 11" id="KW-0227">DNA damage</keyword>
<dbReference type="EMBL" id="CP072648">
    <property type="protein sequence ID" value="QUW02399.1"/>
    <property type="molecule type" value="Genomic_DNA"/>
</dbReference>
<gene>
    <name evidence="11 15" type="primary">radA</name>
    <name evidence="15" type="ORF">J8C06_08540</name>
</gene>
<dbReference type="PANTHER" id="PTHR32472">
    <property type="entry name" value="DNA REPAIR PROTEIN RADA"/>
    <property type="match status" value="1"/>
</dbReference>
<evidence type="ECO:0000256" key="8">
    <source>
        <dbReference type="ARBA" id="ARBA00023016"/>
    </source>
</evidence>
<evidence type="ECO:0000256" key="13">
    <source>
        <dbReference type="RuleBase" id="RU003555"/>
    </source>
</evidence>
<dbReference type="PANTHER" id="PTHR32472:SF10">
    <property type="entry name" value="DNA REPAIR PROTEIN RADA-LIKE PROTEIN"/>
    <property type="match status" value="1"/>
</dbReference>
<dbReference type="SUPFAM" id="SSF52540">
    <property type="entry name" value="P-loop containing nucleoside triphosphate hydrolases"/>
    <property type="match status" value="1"/>
</dbReference>
<sequence length="463" mass="49161">MPKEKTIYACQQCSYQSRKWLGRCPDCGAWNTFVEEREEKTISAAAVARSLGGAKPGARATTRVAPTHYAQVPSQDDARFSSGMAELDRVLGGGIVPGSLLLIGGDPGVGKSTLLLQMAAGLSCAGERVLYVSGEESERQIKLRGERLGLQPGDLHLLPETCLERVLEVVAELRPTLIVVDSVQTTYSERLDSAPGSVSQVRETAGQCLLLAKHQGVPVFLIGHVTKDGALAGPKTLEHIVDTVIYFEGERHHNHRIMRATKNRFGATNELGLFEMTGLGLVPVANPSALFLQQRPVGVAGSVVVACMEGTRPMLVELQALVSSSKYGTGRRTVEGVEPNRVALLIAMLEKRAGLQMLGDDVFVNVAGGLTLDEPAVDLGIVAALASSFRNTAIDPATVVFGEVGLAGEVRATSQPAVRLREIAAMGFERVVMPAGNLPGLELPEGLSVVGVRSVLDALDALF</sequence>
<evidence type="ECO:0000259" key="14">
    <source>
        <dbReference type="PROSITE" id="PS50162"/>
    </source>
</evidence>
<dbReference type="RefSeq" id="WP_211428289.1">
    <property type="nucleotide sequence ID" value="NZ_CP072648.1"/>
</dbReference>
<protein>
    <recommendedName>
        <fullName evidence="11 12">DNA repair protein RadA</fullName>
    </recommendedName>
</protein>
<comment type="domain">
    <text evidence="11">The middle region has homology to RecA with ATPase motifs including the RadA KNRFG motif, while the C-terminus is homologous to Lon protease.</text>
</comment>
<keyword evidence="16" id="KW-1185">Reference proteome</keyword>
<evidence type="ECO:0000256" key="12">
    <source>
        <dbReference type="NCBIfam" id="TIGR00416"/>
    </source>
</evidence>
<keyword evidence="9 11" id="KW-0238">DNA-binding</keyword>
<comment type="function">
    <text evidence="11">Plays a role in repairing double-strand DNA breaks, probably involving stabilizing or processing branched DNA or blocked replication forks.</text>
</comment>
<dbReference type="Pfam" id="PF18073">
    <property type="entry name" value="Zn_ribbon_LapB"/>
    <property type="match status" value="1"/>
</dbReference>
<feature type="short sequence motif" description="RadA KNRFG motif" evidence="11">
    <location>
        <begin position="262"/>
        <end position="266"/>
    </location>
</feature>
<evidence type="ECO:0000256" key="4">
    <source>
        <dbReference type="ARBA" id="ARBA00022771"/>
    </source>
</evidence>
<dbReference type="Gene3D" id="3.30.230.10">
    <property type="match status" value="1"/>
</dbReference>
<keyword evidence="10 11" id="KW-0234">DNA repair</keyword>
<dbReference type="NCBIfam" id="TIGR00416">
    <property type="entry name" value="sms"/>
    <property type="match status" value="1"/>
</dbReference>
<dbReference type="SMART" id="SM00382">
    <property type="entry name" value="AAA"/>
    <property type="match status" value="1"/>
</dbReference>
<evidence type="ECO:0000256" key="11">
    <source>
        <dbReference type="HAMAP-Rule" id="MF_01498"/>
    </source>
</evidence>
<keyword evidence="2 11" id="KW-0547">Nucleotide-binding</keyword>
<dbReference type="PRINTS" id="PR01874">
    <property type="entry name" value="DNAREPAIRADA"/>
</dbReference>
<evidence type="ECO:0000256" key="7">
    <source>
        <dbReference type="ARBA" id="ARBA00022840"/>
    </source>
</evidence>
<reference evidence="15 16" key="1">
    <citation type="submission" date="2021-03" db="EMBL/GenBank/DDBJ databases">
        <title>Genomic and phenotypic characterization of Chloracidobacterium isolates provides evidence for multiple species.</title>
        <authorList>
            <person name="Saini M.K."/>
            <person name="Costas A.M.G."/>
            <person name="Tank M."/>
            <person name="Bryant D.A."/>
        </authorList>
    </citation>
    <scope>NUCLEOTIDE SEQUENCE [LARGE SCALE GENOMIC DNA]</scope>
    <source>
        <strain evidence="15 16">BV2-C</strain>
    </source>
</reference>
<keyword evidence="5" id="KW-0378">Hydrolase</keyword>
<evidence type="ECO:0000256" key="10">
    <source>
        <dbReference type="ARBA" id="ARBA00023204"/>
    </source>
</evidence>
<feature type="region of interest" description="Lon-protease-like" evidence="11">
    <location>
        <begin position="361"/>
        <end position="463"/>
    </location>
</feature>
<feature type="binding site" evidence="11">
    <location>
        <begin position="105"/>
        <end position="112"/>
    </location>
    <ligand>
        <name>ATP</name>
        <dbReference type="ChEBI" id="CHEBI:30616"/>
    </ligand>
</feature>
<evidence type="ECO:0000256" key="5">
    <source>
        <dbReference type="ARBA" id="ARBA00022801"/>
    </source>
</evidence>
<dbReference type="PROSITE" id="PS50162">
    <property type="entry name" value="RECA_2"/>
    <property type="match status" value="1"/>
</dbReference>
<proteinExistence type="inferred from homology"/>
<evidence type="ECO:0000256" key="9">
    <source>
        <dbReference type="ARBA" id="ARBA00023125"/>
    </source>
</evidence>
<dbReference type="CDD" id="cd01121">
    <property type="entry name" value="RadA_SMS_N"/>
    <property type="match status" value="1"/>
</dbReference>